<organism evidence="2 3">
    <name type="scientific">Ensete ventricosum</name>
    <name type="common">Abyssinian banana</name>
    <name type="synonym">Musa ensete</name>
    <dbReference type="NCBI Taxonomy" id="4639"/>
    <lineage>
        <taxon>Eukaryota</taxon>
        <taxon>Viridiplantae</taxon>
        <taxon>Streptophyta</taxon>
        <taxon>Embryophyta</taxon>
        <taxon>Tracheophyta</taxon>
        <taxon>Spermatophyta</taxon>
        <taxon>Magnoliopsida</taxon>
        <taxon>Liliopsida</taxon>
        <taxon>Zingiberales</taxon>
        <taxon>Musaceae</taxon>
        <taxon>Ensete</taxon>
    </lineage>
</organism>
<evidence type="ECO:0000313" key="3">
    <source>
        <dbReference type="Proteomes" id="UP000287651"/>
    </source>
</evidence>
<dbReference type="AlphaFoldDB" id="A0A426YL99"/>
<sequence length="169" mass="18512">MSISDNHGEKTNESSRGFKYPTEARQQERGLDRRTKRREESVLESAAMDRKPNSNLPTVPPSQERDRNVERDGTFLATFAVTETTAAAPPAAPSLQSRAHVPAEGDELTMHGEQVKLQGRGGGDPHAAGEKNQPAWRSSPQARTSISRVSRRPVLLWYSTSLGLGAKPL</sequence>
<feature type="compositionally biased region" description="Low complexity" evidence="1">
    <location>
        <begin position="77"/>
        <end position="89"/>
    </location>
</feature>
<accession>A0A426YL99</accession>
<protein>
    <submittedName>
        <fullName evidence="2">Uncharacterized protein</fullName>
    </submittedName>
</protein>
<gene>
    <name evidence="2" type="ORF">B296_00027835</name>
</gene>
<dbReference type="EMBL" id="AMZH03011637">
    <property type="protein sequence ID" value="RRT52503.1"/>
    <property type="molecule type" value="Genomic_DNA"/>
</dbReference>
<feature type="compositionally biased region" description="Basic and acidic residues" evidence="1">
    <location>
        <begin position="63"/>
        <end position="73"/>
    </location>
</feature>
<feature type="compositionally biased region" description="Basic and acidic residues" evidence="1">
    <location>
        <begin position="25"/>
        <end position="52"/>
    </location>
</feature>
<feature type="region of interest" description="Disordered" evidence="1">
    <location>
        <begin position="1"/>
        <end position="148"/>
    </location>
</feature>
<evidence type="ECO:0000313" key="2">
    <source>
        <dbReference type="EMBL" id="RRT52503.1"/>
    </source>
</evidence>
<proteinExistence type="predicted"/>
<evidence type="ECO:0000256" key="1">
    <source>
        <dbReference type="SAM" id="MobiDB-lite"/>
    </source>
</evidence>
<name>A0A426YL99_ENSVE</name>
<dbReference type="Proteomes" id="UP000287651">
    <property type="component" value="Unassembled WGS sequence"/>
</dbReference>
<comment type="caution">
    <text evidence="2">The sequence shown here is derived from an EMBL/GenBank/DDBJ whole genome shotgun (WGS) entry which is preliminary data.</text>
</comment>
<feature type="compositionally biased region" description="Polar residues" evidence="1">
    <location>
        <begin position="135"/>
        <end position="148"/>
    </location>
</feature>
<reference evidence="2 3" key="1">
    <citation type="journal article" date="2014" name="Agronomy (Basel)">
        <title>A Draft Genome Sequence for Ensete ventricosum, the Drought-Tolerant Tree Against Hunger.</title>
        <authorList>
            <person name="Harrison J."/>
            <person name="Moore K.A."/>
            <person name="Paszkiewicz K."/>
            <person name="Jones T."/>
            <person name="Grant M."/>
            <person name="Ambacheew D."/>
            <person name="Muzemil S."/>
            <person name="Studholme D.J."/>
        </authorList>
    </citation>
    <scope>NUCLEOTIDE SEQUENCE [LARGE SCALE GENOMIC DNA]</scope>
</reference>
<feature type="compositionally biased region" description="Basic and acidic residues" evidence="1">
    <location>
        <begin position="1"/>
        <end position="13"/>
    </location>
</feature>